<evidence type="ECO:0000313" key="2">
    <source>
        <dbReference type="EMBL" id="MYD89757.1"/>
    </source>
</evidence>
<dbReference type="EMBL" id="VXPY01000035">
    <property type="protein sequence ID" value="MYD89757.1"/>
    <property type="molecule type" value="Genomic_DNA"/>
</dbReference>
<feature type="transmembrane region" description="Helical" evidence="1">
    <location>
        <begin position="33"/>
        <end position="53"/>
    </location>
</feature>
<dbReference type="AlphaFoldDB" id="A0A6B1DRC4"/>
<keyword evidence="1" id="KW-0472">Membrane</keyword>
<keyword evidence="1" id="KW-0812">Transmembrane</keyword>
<gene>
    <name evidence="2" type="ORF">F4Y08_05375</name>
</gene>
<keyword evidence="1" id="KW-1133">Transmembrane helix</keyword>
<proteinExistence type="predicted"/>
<accession>A0A6B1DRC4</accession>
<sequence length="269" mass="30499">MERLQQLLDQLRQGFDGDSLPPPAALVNAMDPVAWTMLGFAIGALLLAVWMRLRIANVDGLRHEADAEPAGLLARLKRRPASVPPVAILQRLGSERVEELLEYGDQVEDAFWLGQWTPVREELLRLMSAQHAFAPVQALVNYYRCADRSEAATLRIRRTALIHKLGQRRWLPPGDNQVPAQLLVFTDGDEPPGELGFAGRIHWLRPEHRPRLADGPMVELDPISFTSLNRATLKIRIYRSLLTGAGFRLHFTRVGDDWVVSREEREWAR</sequence>
<comment type="caution">
    <text evidence="2">The sequence shown here is derived from an EMBL/GenBank/DDBJ whole genome shotgun (WGS) entry which is preliminary data.</text>
</comment>
<name>A0A6B1DRC4_9CHLR</name>
<evidence type="ECO:0000256" key="1">
    <source>
        <dbReference type="SAM" id="Phobius"/>
    </source>
</evidence>
<reference evidence="2" key="1">
    <citation type="submission" date="2019-09" db="EMBL/GenBank/DDBJ databases">
        <title>Characterisation of the sponge microbiome using genome-centric metagenomics.</title>
        <authorList>
            <person name="Engelberts J.P."/>
            <person name="Robbins S.J."/>
            <person name="De Goeij J.M."/>
            <person name="Aranda M."/>
            <person name="Bell S.C."/>
            <person name="Webster N.S."/>
        </authorList>
    </citation>
    <scope>NUCLEOTIDE SEQUENCE</scope>
    <source>
        <strain evidence="2">SB0662_bin_9</strain>
    </source>
</reference>
<protein>
    <submittedName>
        <fullName evidence="2">Uncharacterized protein</fullName>
    </submittedName>
</protein>
<organism evidence="2">
    <name type="scientific">Caldilineaceae bacterium SB0662_bin_9</name>
    <dbReference type="NCBI Taxonomy" id="2605258"/>
    <lineage>
        <taxon>Bacteria</taxon>
        <taxon>Bacillati</taxon>
        <taxon>Chloroflexota</taxon>
        <taxon>Caldilineae</taxon>
        <taxon>Caldilineales</taxon>
        <taxon>Caldilineaceae</taxon>
    </lineage>
</organism>